<evidence type="ECO:0000313" key="10">
    <source>
        <dbReference type="Ensembl" id="ENSACAP00000005731.3"/>
    </source>
</evidence>
<protein>
    <recommendedName>
        <fullName evidence="6">Epoxide hydrolase</fullName>
        <ecNumber evidence="6">3.3.2.9</ecNumber>
    </recommendedName>
</protein>
<dbReference type="GeneTree" id="ENSGT00390000002210"/>
<dbReference type="eggNOG" id="KOG2565">
    <property type="taxonomic scope" value="Eukaryota"/>
</dbReference>
<evidence type="ECO:0000256" key="8">
    <source>
        <dbReference type="SAM" id="Phobius"/>
    </source>
</evidence>
<dbReference type="Pfam" id="PF06441">
    <property type="entry name" value="EHN"/>
    <property type="match status" value="1"/>
</dbReference>
<keyword evidence="4 6" id="KW-0058">Aromatic hydrocarbons catabolism</keyword>
<keyword evidence="6 8" id="KW-0472">Membrane</keyword>
<dbReference type="GO" id="GO:0033961">
    <property type="term" value="F:cis-stilbene-oxide hydrolase activity"/>
    <property type="evidence" value="ECO:0007669"/>
    <property type="project" value="UniProtKB-UniRule"/>
</dbReference>
<feature type="active site" description="Proton donor" evidence="7">
    <location>
        <position position="377"/>
    </location>
</feature>
<keyword evidence="5 6" id="KW-0378">Hydrolase</keyword>
<dbReference type="OrthoDB" id="7130006at2759"/>
<dbReference type="GO" id="GO:0019369">
    <property type="term" value="P:arachidonate metabolic process"/>
    <property type="evidence" value="ECO:0007669"/>
    <property type="project" value="Ensembl"/>
</dbReference>
<dbReference type="RefSeq" id="XP_062828837.1">
    <property type="nucleotide sequence ID" value="XM_062972767.1"/>
</dbReference>
<dbReference type="AlphaFoldDB" id="G1KER3"/>
<reference evidence="10" key="2">
    <citation type="submission" date="2025-08" db="UniProtKB">
        <authorList>
            <consortium name="Ensembl"/>
        </authorList>
    </citation>
    <scope>IDENTIFICATION</scope>
</reference>
<dbReference type="GO" id="GO:0097176">
    <property type="term" value="P:epoxide metabolic process"/>
    <property type="evidence" value="ECO:0000318"/>
    <property type="project" value="GO_Central"/>
</dbReference>
<dbReference type="Bgee" id="ENSACAG00000005795">
    <property type="expression patterns" value="Expressed in liver and 13 other cell types or tissues"/>
</dbReference>
<dbReference type="KEGG" id="acs:100555586"/>
<comment type="catalytic activity">
    <reaction evidence="1 6">
        <text>1-(4-methoxyphenyl)-N-methyl-N-[(3-methyloxetan-3-yl)methyl]methanamine + H2O = 2-{[(4-methoxybenzyl)(methyl)amino]methyl}-2-methylpropane-1,3-diol</text>
        <dbReference type="Rhea" id="RHEA:55764"/>
        <dbReference type="ChEBI" id="CHEBI:15377"/>
        <dbReference type="ChEBI" id="CHEBI:139161"/>
        <dbReference type="ChEBI" id="CHEBI:139164"/>
        <dbReference type="EC" id="3.3.2.9"/>
    </reaction>
</comment>
<reference evidence="10" key="3">
    <citation type="submission" date="2025-09" db="UniProtKB">
        <authorList>
            <consortium name="Ensembl"/>
        </authorList>
    </citation>
    <scope>IDENTIFICATION</scope>
</reference>
<dbReference type="SUPFAM" id="SSF53474">
    <property type="entry name" value="alpha/beta-Hydrolases"/>
    <property type="match status" value="1"/>
</dbReference>
<evidence type="ECO:0000313" key="11">
    <source>
        <dbReference type="Proteomes" id="UP000001646"/>
    </source>
</evidence>
<dbReference type="Proteomes" id="UP000001646">
    <property type="component" value="Chromosome 1"/>
</dbReference>
<evidence type="ECO:0000256" key="7">
    <source>
        <dbReference type="PIRSR" id="PIRSR001112-1"/>
    </source>
</evidence>
<gene>
    <name evidence="10" type="primary">EPHX1</name>
</gene>
<accession>G1KER3</accession>
<dbReference type="GeneID" id="100555586"/>
<comment type="catalytic activity">
    <reaction evidence="6">
        <text>cis-stilbene oxide + H2O = (1R,2R)-hydrobenzoin</text>
        <dbReference type="Rhea" id="RHEA:23900"/>
        <dbReference type="ChEBI" id="CHEBI:15377"/>
        <dbReference type="ChEBI" id="CHEBI:50004"/>
        <dbReference type="ChEBI" id="CHEBI:50014"/>
        <dbReference type="EC" id="3.3.2.9"/>
    </reaction>
</comment>
<comment type="similarity">
    <text evidence="3 6">Belongs to the peptidase S33 family.</text>
</comment>
<evidence type="ECO:0000256" key="6">
    <source>
        <dbReference type="PIRNR" id="PIRNR001112"/>
    </source>
</evidence>
<evidence type="ECO:0000256" key="4">
    <source>
        <dbReference type="ARBA" id="ARBA00022797"/>
    </source>
</evidence>
<feature type="transmembrane region" description="Helical" evidence="8">
    <location>
        <begin position="5"/>
        <end position="20"/>
    </location>
</feature>
<sequence>MLLEILLAVVLGAIIYLMLIKKNEETPAEMGDGWWSKGLKPDSEEDATIRPFKVETSEADINYLHRRLEEVRYTEPLEDSCFHYGFNVTYLKKIVSYWRNQFDWKKQVEVLNKFPQFKTKIEGIDVHFLHVKPSQLGEGQSAKPLLLVHGWPGSVYEFYKIIPLLTDPARHGLNSNLVFEVICPSIPGYGFSEAPHKKGFNSVCAAHVFSKLMLRLGFHEYYIQGGDWGSAICTNLAQIAPSHVKGLHINMPFVNSMGIKEFLSILLGPYFPRLFGFQPEDIRGMFPFKTKILKTLLMESGYFHLQSTKPDTAGCALNDSPVGLAAYILEKFSTWTDISFQHLEDGGLEKKFTLDDLLTNVMIYWVSGCMVSSMRFYKENVGMLFTKNKYAELPVKVPTGIALFPHEVTYFPRSWVEKMHVNIISFNHMPRGGHFAAFEEPELLAADIQQFVEKVEKGNTSK</sequence>
<dbReference type="InterPro" id="IPR000639">
    <property type="entry name" value="Epox_hydrolase-like"/>
</dbReference>
<dbReference type="MEROPS" id="S33.971"/>
<dbReference type="GO" id="GO:0004301">
    <property type="term" value="F:epoxide hydrolase activity"/>
    <property type="evidence" value="ECO:0000318"/>
    <property type="project" value="GO_Central"/>
</dbReference>
<dbReference type="Gene3D" id="3.40.50.1820">
    <property type="entry name" value="alpha/beta hydrolase"/>
    <property type="match status" value="1"/>
</dbReference>
<reference evidence="10 11" key="1">
    <citation type="submission" date="2009-12" db="EMBL/GenBank/DDBJ databases">
        <title>The Genome Sequence of Anolis carolinensis (Green Anole Lizard).</title>
        <authorList>
            <consortium name="The Genome Sequencing Platform"/>
            <person name="Di Palma F."/>
            <person name="Alfoldi J."/>
            <person name="Heiman D."/>
            <person name="Young S."/>
            <person name="Grabherr M."/>
            <person name="Johnson J."/>
            <person name="Lander E.S."/>
            <person name="Lindblad-Toh K."/>
        </authorList>
    </citation>
    <scope>NUCLEOTIDE SEQUENCE [LARGE SCALE GENOMIC DNA]</scope>
    <source>
        <strain evidence="10 11">JBL SC #1</strain>
    </source>
</reference>
<dbReference type="InterPro" id="IPR010497">
    <property type="entry name" value="Epoxide_hydro_N"/>
</dbReference>
<dbReference type="InParanoid" id="G1KER3"/>
<dbReference type="RefSeq" id="XP_062828845.1">
    <property type="nucleotide sequence ID" value="XM_062972775.1"/>
</dbReference>
<keyword evidence="11" id="KW-1185">Reference proteome</keyword>
<feature type="domain" description="Epoxide hydrolase N-terminal" evidence="9">
    <location>
        <begin position="49"/>
        <end position="158"/>
    </location>
</feature>
<proteinExistence type="inferred from homology"/>
<dbReference type="Ensembl" id="ENSACAT00000005856.4">
    <property type="protein sequence ID" value="ENSACAP00000005731.3"/>
    <property type="gene ID" value="ENSACAG00000005795.4"/>
</dbReference>
<dbReference type="PANTHER" id="PTHR21661:SF70">
    <property type="entry name" value="EPOXIDE HYDROLASE 1"/>
    <property type="match status" value="1"/>
</dbReference>
<dbReference type="PRINTS" id="PR00412">
    <property type="entry name" value="EPOXHYDRLASE"/>
</dbReference>
<keyword evidence="8" id="KW-0812">Transmembrane</keyword>
<feature type="active site" description="Nucleophile" evidence="7">
    <location>
        <position position="227"/>
    </location>
</feature>
<dbReference type="PIRSF" id="PIRSF001112">
    <property type="entry name" value="Epoxide_hydrolase"/>
    <property type="match status" value="1"/>
</dbReference>
<dbReference type="PANTHER" id="PTHR21661">
    <property type="entry name" value="EPOXIDE HYDROLASE 1-RELATED"/>
    <property type="match status" value="1"/>
</dbReference>
<evidence type="ECO:0000256" key="3">
    <source>
        <dbReference type="ARBA" id="ARBA00010088"/>
    </source>
</evidence>
<dbReference type="EC" id="3.3.2.9" evidence="6"/>
<comment type="function">
    <text evidence="6">Biotransformation enzyme that catalyzes the hydrolysis of arene and aliphatic epoxides to less reactive and more water soluble dihydrodiols by the trans addition of water.</text>
</comment>
<evidence type="ECO:0000259" key="9">
    <source>
        <dbReference type="Pfam" id="PF06441"/>
    </source>
</evidence>
<evidence type="ECO:0000256" key="2">
    <source>
        <dbReference type="ARBA" id="ARBA00004111"/>
    </source>
</evidence>
<dbReference type="STRING" id="28377.ENSACAP00000005731"/>
<keyword evidence="6" id="KW-0256">Endoplasmic reticulum</keyword>
<dbReference type="InterPro" id="IPR029058">
    <property type="entry name" value="AB_hydrolase_fold"/>
</dbReference>
<dbReference type="GO" id="GO:0005789">
    <property type="term" value="C:endoplasmic reticulum membrane"/>
    <property type="evidence" value="ECO:0007669"/>
    <property type="project" value="UniProtKB-SubCell"/>
</dbReference>
<dbReference type="HOGENOM" id="CLU_019414_3_0_1"/>
<evidence type="ECO:0000256" key="1">
    <source>
        <dbReference type="ARBA" id="ARBA00000221"/>
    </source>
</evidence>
<evidence type="ECO:0000256" key="5">
    <source>
        <dbReference type="ARBA" id="ARBA00022801"/>
    </source>
</evidence>
<feature type="active site" description="Proton acceptor" evidence="7">
    <location>
        <position position="434"/>
    </location>
</feature>
<comment type="subcellular location">
    <subcellularLocation>
        <location evidence="6">Endoplasmic reticulum membrane</location>
    </subcellularLocation>
    <subcellularLocation>
        <location evidence="2">Microsome membrane</location>
        <topology evidence="2">Single-pass membrane protein</topology>
    </subcellularLocation>
</comment>
<organism evidence="10 11">
    <name type="scientific">Anolis carolinensis</name>
    <name type="common">Green anole</name>
    <name type="synonym">American chameleon</name>
    <dbReference type="NCBI Taxonomy" id="28377"/>
    <lineage>
        <taxon>Eukaryota</taxon>
        <taxon>Metazoa</taxon>
        <taxon>Chordata</taxon>
        <taxon>Craniata</taxon>
        <taxon>Vertebrata</taxon>
        <taxon>Euteleostomi</taxon>
        <taxon>Lepidosauria</taxon>
        <taxon>Squamata</taxon>
        <taxon>Bifurcata</taxon>
        <taxon>Unidentata</taxon>
        <taxon>Episquamata</taxon>
        <taxon>Toxicofera</taxon>
        <taxon>Iguania</taxon>
        <taxon>Dactyloidae</taxon>
        <taxon>Anolis</taxon>
    </lineage>
</organism>
<name>G1KER3_ANOCA</name>
<keyword evidence="8" id="KW-1133">Transmembrane helix</keyword>
<dbReference type="InterPro" id="IPR016292">
    <property type="entry name" value="Epoxide_hydrolase"/>
</dbReference>